<name>A0AAN7U8M1_9MYCE</name>
<sequence length="62" mass="6306">MSLFKSISSISKVNAVSANSSVSSSQLKNQSFDENKVSASLVGGLVSGLLFDLASVTQGLGL</sequence>
<keyword evidence="2" id="KW-1185">Reference proteome</keyword>
<reference evidence="1 2" key="1">
    <citation type="submission" date="2023-11" db="EMBL/GenBank/DDBJ databases">
        <title>Dfirmibasis_genome.</title>
        <authorList>
            <person name="Edelbroek B."/>
            <person name="Kjellin J."/>
            <person name="Jerlstrom-Hultqvist J."/>
            <person name="Soderbom F."/>
        </authorList>
    </citation>
    <scope>NUCLEOTIDE SEQUENCE [LARGE SCALE GENOMIC DNA]</scope>
    <source>
        <strain evidence="1 2">TNS-C-14</strain>
    </source>
</reference>
<dbReference type="Proteomes" id="UP001344447">
    <property type="component" value="Unassembled WGS sequence"/>
</dbReference>
<protein>
    <submittedName>
        <fullName evidence="1">Uncharacterized protein</fullName>
    </submittedName>
</protein>
<gene>
    <name evidence="1" type="ORF">RB653_006248</name>
</gene>
<dbReference type="AlphaFoldDB" id="A0AAN7U8M1"/>
<organism evidence="1 2">
    <name type="scientific">Dictyostelium firmibasis</name>
    <dbReference type="NCBI Taxonomy" id="79012"/>
    <lineage>
        <taxon>Eukaryota</taxon>
        <taxon>Amoebozoa</taxon>
        <taxon>Evosea</taxon>
        <taxon>Eumycetozoa</taxon>
        <taxon>Dictyostelia</taxon>
        <taxon>Dictyosteliales</taxon>
        <taxon>Dictyosteliaceae</taxon>
        <taxon>Dictyostelium</taxon>
    </lineage>
</organism>
<evidence type="ECO:0000313" key="1">
    <source>
        <dbReference type="EMBL" id="KAK5584633.1"/>
    </source>
</evidence>
<accession>A0AAN7U8M1</accession>
<comment type="caution">
    <text evidence="1">The sequence shown here is derived from an EMBL/GenBank/DDBJ whole genome shotgun (WGS) entry which is preliminary data.</text>
</comment>
<proteinExistence type="predicted"/>
<dbReference type="EMBL" id="JAVFKY010000001">
    <property type="protein sequence ID" value="KAK5584633.1"/>
    <property type="molecule type" value="Genomic_DNA"/>
</dbReference>
<evidence type="ECO:0000313" key="2">
    <source>
        <dbReference type="Proteomes" id="UP001344447"/>
    </source>
</evidence>